<accession>D7LMC0</accession>
<sequence length="57" mass="6740">MITEEQNELIESAAEMLYGMIHARYILTCNRLNSIFIKYNKYDFGRCPKVYCRGQPC</sequence>
<dbReference type="GO" id="GO:0005956">
    <property type="term" value="C:protein kinase CK2 complex"/>
    <property type="evidence" value="ECO:0007669"/>
    <property type="project" value="UniProtKB-UniRule"/>
</dbReference>
<dbReference type="STRING" id="81972.D7LMC0"/>
<reference evidence="4" key="1">
    <citation type="journal article" date="2011" name="Nat. Genet.">
        <title>The Arabidopsis lyrata genome sequence and the basis of rapid genome size change.</title>
        <authorList>
            <person name="Hu T.T."/>
            <person name="Pattyn P."/>
            <person name="Bakker E.G."/>
            <person name="Cao J."/>
            <person name="Cheng J.-F."/>
            <person name="Clark R.M."/>
            <person name="Fahlgren N."/>
            <person name="Fawcett J.A."/>
            <person name="Grimwood J."/>
            <person name="Gundlach H."/>
            <person name="Haberer G."/>
            <person name="Hollister J.D."/>
            <person name="Ossowski S."/>
            <person name="Ottilar R.P."/>
            <person name="Salamov A.A."/>
            <person name="Schneeberger K."/>
            <person name="Spannagl M."/>
            <person name="Wang X."/>
            <person name="Yang L."/>
            <person name="Nasrallah M.E."/>
            <person name="Bergelson J."/>
            <person name="Carrington J.C."/>
            <person name="Gaut B.S."/>
            <person name="Schmutz J."/>
            <person name="Mayer K.F.X."/>
            <person name="Van de Peer Y."/>
            <person name="Grigoriev I.V."/>
            <person name="Nordborg M."/>
            <person name="Weigel D."/>
            <person name="Guo Y.-L."/>
        </authorList>
    </citation>
    <scope>NUCLEOTIDE SEQUENCE [LARGE SCALE GENOMIC DNA]</scope>
    <source>
        <strain evidence="4">cv. MN47</strain>
    </source>
</reference>
<dbReference type="PRINTS" id="PR00472">
    <property type="entry name" value="CASNKINASEII"/>
</dbReference>
<organism evidence="4">
    <name type="scientific">Arabidopsis lyrata subsp. lyrata</name>
    <name type="common">Lyre-leaved rock-cress</name>
    <dbReference type="NCBI Taxonomy" id="81972"/>
    <lineage>
        <taxon>Eukaryota</taxon>
        <taxon>Viridiplantae</taxon>
        <taxon>Streptophyta</taxon>
        <taxon>Embryophyta</taxon>
        <taxon>Tracheophyta</taxon>
        <taxon>Spermatophyta</taxon>
        <taxon>Magnoliopsida</taxon>
        <taxon>eudicotyledons</taxon>
        <taxon>Gunneridae</taxon>
        <taxon>Pentapetalae</taxon>
        <taxon>rosids</taxon>
        <taxon>malvids</taxon>
        <taxon>Brassicales</taxon>
        <taxon>Brassicaceae</taxon>
        <taxon>Camelineae</taxon>
        <taxon>Arabidopsis</taxon>
    </lineage>
</organism>
<dbReference type="Gramene" id="scaffold_501156.1">
    <property type="protein sequence ID" value="scaffold_501156.1"/>
    <property type="gene ID" value="scaffold_501156.1"/>
</dbReference>
<proteinExistence type="inferred from homology"/>
<dbReference type="InterPro" id="IPR000704">
    <property type="entry name" value="Casein_kinase_II_reg-sub"/>
</dbReference>
<dbReference type="eggNOG" id="KOG3092">
    <property type="taxonomic scope" value="Eukaryota"/>
</dbReference>
<dbReference type="SMART" id="SM01085">
    <property type="entry name" value="CK_II_beta"/>
    <property type="match status" value="1"/>
</dbReference>
<protein>
    <recommendedName>
        <fullName evidence="2">Casein kinase II subunit beta</fullName>
        <shortName evidence="2">CK II beta</shortName>
    </recommendedName>
</protein>
<gene>
    <name evidence="3" type="ORF">ARALYDRAFT_905452</name>
</gene>
<comment type="similarity">
    <text evidence="1 2">Belongs to the casein kinase 2 subunit beta family.</text>
</comment>
<dbReference type="GO" id="GO:0019887">
    <property type="term" value="F:protein kinase regulator activity"/>
    <property type="evidence" value="ECO:0007669"/>
    <property type="project" value="InterPro"/>
</dbReference>
<evidence type="ECO:0000313" key="4">
    <source>
        <dbReference type="Proteomes" id="UP000008694"/>
    </source>
</evidence>
<evidence type="ECO:0000313" key="3">
    <source>
        <dbReference type="EMBL" id="EFH53548.1"/>
    </source>
</evidence>
<dbReference type="PANTHER" id="PTHR11740:SF0">
    <property type="entry name" value="CASEIN KINASE II SUBUNIT BETA"/>
    <property type="match status" value="1"/>
</dbReference>
<dbReference type="PANTHER" id="PTHR11740">
    <property type="entry name" value="CASEIN KINASE II SUBUNIT BETA"/>
    <property type="match status" value="1"/>
</dbReference>
<dbReference type="Pfam" id="PF01214">
    <property type="entry name" value="CK_II_beta"/>
    <property type="match status" value="1"/>
</dbReference>
<evidence type="ECO:0000256" key="2">
    <source>
        <dbReference type="RuleBase" id="RU361268"/>
    </source>
</evidence>
<name>D7LMC0_ARALL</name>
<dbReference type="EMBL" id="GL348717">
    <property type="protein sequence ID" value="EFH53548.1"/>
    <property type="molecule type" value="Genomic_DNA"/>
</dbReference>
<dbReference type="InterPro" id="IPR016149">
    <property type="entry name" value="Casein_kin_II_reg-sub_N"/>
</dbReference>
<comment type="subunit">
    <text evidence="2">Tetramer of two alpha and two beta subunits.</text>
</comment>
<dbReference type="SUPFAM" id="SSF57798">
    <property type="entry name" value="Casein kinase II beta subunit"/>
    <property type="match status" value="1"/>
</dbReference>
<keyword evidence="4" id="KW-1185">Reference proteome</keyword>
<dbReference type="InterPro" id="IPR035991">
    <property type="entry name" value="Casein_kinase_II_beta-like"/>
</dbReference>
<comment type="function">
    <text evidence="2">Plays a complex role in regulating the basal catalytic activity of the alpha subunit.</text>
</comment>
<dbReference type="GO" id="GO:0005737">
    <property type="term" value="C:cytoplasm"/>
    <property type="evidence" value="ECO:0007669"/>
    <property type="project" value="TreeGrafter"/>
</dbReference>
<evidence type="ECO:0000256" key="1">
    <source>
        <dbReference type="ARBA" id="ARBA00006941"/>
    </source>
</evidence>
<dbReference type="Gene3D" id="1.10.1820.10">
    <property type="entry name" value="protein kinase ck2 holoenzyme, chain C, domain 1"/>
    <property type="match status" value="1"/>
</dbReference>
<dbReference type="HOGENOM" id="CLU_2999179_0_0_1"/>
<dbReference type="Proteomes" id="UP000008694">
    <property type="component" value="Unassembled WGS sequence"/>
</dbReference>
<dbReference type="AlphaFoldDB" id="D7LMC0"/>